<dbReference type="PANTHER" id="PTHR43095:SF5">
    <property type="entry name" value="XYLULOSE KINASE"/>
    <property type="match status" value="1"/>
</dbReference>
<dbReference type="Pfam" id="PF02782">
    <property type="entry name" value="FGGY_C"/>
    <property type="match status" value="1"/>
</dbReference>
<organism evidence="7 8">
    <name type="scientific">Candidatus Thalassospirochaeta sargassi</name>
    <dbReference type="NCBI Taxonomy" id="3119039"/>
    <lineage>
        <taxon>Bacteria</taxon>
        <taxon>Pseudomonadati</taxon>
        <taxon>Spirochaetota</taxon>
        <taxon>Spirochaetia</taxon>
        <taxon>Spirochaetales</taxon>
        <taxon>Spirochaetaceae</taxon>
        <taxon>Candidatus Thalassospirochaeta</taxon>
    </lineage>
</organism>
<dbReference type="PROSITE" id="PS00445">
    <property type="entry name" value="FGGY_KINASES_2"/>
    <property type="match status" value="1"/>
</dbReference>
<proteinExistence type="inferred from homology"/>
<feature type="domain" description="Carbohydrate kinase FGGY C-terminal" evidence="6">
    <location>
        <begin position="259"/>
        <end position="451"/>
    </location>
</feature>
<dbReference type="InterPro" id="IPR018484">
    <property type="entry name" value="FGGY_N"/>
</dbReference>
<feature type="domain" description="Carbohydrate kinase FGGY N-terminal" evidence="5">
    <location>
        <begin position="6"/>
        <end position="247"/>
    </location>
</feature>
<evidence type="ECO:0000313" key="7">
    <source>
        <dbReference type="EMBL" id="MDC7225916.1"/>
    </source>
</evidence>
<dbReference type="InterPro" id="IPR018483">
    <property type="entry name" value="Carb_kinase_FGGY_CS"/>
</dbReference>
<dbReference type="SUPFAM" id="SSF53067">
    <property type="entry name" value="Actin-like ATPase domain"/>
    <property type="match status" value="2"/>
</dbReference>
<evidence type="ECO:0000259" key="6">
    <source>
        <dbReference type="Pfam" id="PF02782"/>
    </source>
</evidence>
<dbReference type="Gene3D" id="3.30.420.40">
    <property type="match status" value="2"/>
</dbReference>
<dbReference type="GO" id="GO:0016301">
    <property type="term" value="F:kinase activity"/>
    <property type="evidence" value="ECO:0007669"/>
    <property type="project" value="UniProtKB-KW"/>
</dbReference>
<dbReference type="PROSITE" id="PS00933">
    <property type="entry name" value="FGGY_KINASES_1"/>
    <property type="match status" value="1"/>
</dbReference>
<dbReference type="InterPro" id="IPR018485">
    <property type="entry name" value="FGGY_C"/>
</dbReference>
<dbReference type="Proteomes" id="UP001221217">
    <property type="component" value="Unassembled WGS sequence"/>
</dbReference>
<dbReference type="GO" id="GO:0005975">
    <property type="term" value="P:carbohydrate metabolic process"/>
    <property type="evidence" value="ECO:0007669"/>
    <property type="project" value="InterPro"/>
</dbReference>
<name>A0AAJ1MJL9_9SPIO</name>
<evidence type="ECO:0000256" key="1">
    <source>
        <dbReference type="ARBA" id="ARBA00009156"/>
    </source>
</evidence>
<evidence type="ECO:0000256" key="2">
    <source>
        <dbReference type="ARBA" id="ARBA00022679"/>
    </source>
</evidence>
<dbReference type="AlphaFoldDB" id="A0AAJ1MJL9"/>
<comment type="caution">
    <text evidence="7">The sequence shown here is derived from an EMBL/GenBank/DDBJ whole genome shotgun (WGS) entry which is preliminary data.</text>
</comment>
<accession>A0AAJ1MJL9</accession>
<dbReference type="CDD" id="cd07805">
    <property type="entry name" value="ASKHA_NBD_FGGY_CvXK-like"/>
    <property type="match status" value="1"/>
</dbReference>
<evidence type="ECO:0000259" key="5">
    <source>
        <dbReference type="Pfam" id="PF00370"/>
    </source>
</evidence>
<dbReference type="EMBL" id="JAQQAL010000010">
    <property type="protein sequence ID" value="MDC7225916.1"/>
    <property type="molecule type" value="Genomic_DNA"/>
</dbReference>
<sequence>MDQELILSHNLGTTGNLAVVYDTEGKILKSWFSGYKTEYRHGNIVEQDANSWWRAVCESTRGVLNGINEKSINSVSFSGQMMGCLCIDKDGIPLANSIIWADMRAENEAEAIHAAIDEKQFYSITGHRISPSYTLSKLLWIKNNNPEIFRKTAKVIQAKDFIIYKMTGNIVTDYSDASGTNMFDLNSFEWSDTILSISGISKDILPEPLASTDIAGTISIEAAAEMGLLPGTPVVTGAGDGLCSNIGAGCITQDDAFLYLGTSAWIGLTKNRPHYDDKLRTFNWAHLEKGKTMPCGTMQAAGNTINWINSQIAGVENIQAREQDLHVNELIDQSILNSPPGAKGLMFMPYLSGERSPHWNPDAAGVMLGLKMDHSRSDFFRASFEGIAMNLKLIMDSLVSEISAEELIAVGALTRSLVKKQILANVLNIRIVNNNHSRDSKSFGAALIGGIGTGVFKSISETGRIITRENPVTPEKDQVELYRKMVPIFHDSYENLKTSFKKISSLNGGK</sequence>
<comment type="similarity">
    <text evidence="1 4">Belongs to the FGGY kinase family.</text>
</comment>
<reference evidence="7 8" key="1">
    <citation type="submission" date="2022-12" db="EMBL/GenBank/DDBJ databases">
        <title>Metagenome assembled genome from gulf of manar.</title>
        <authorList>
            <person name="Kohli P."/>
            <person name="Pk S."/>
            <person name="Venkata Ramana C."/>
            <person name="Sasikala C."/>
        </authorList>
    </citation>
    <scope>NUCLEOTIDE SEQUENCE [LARGE SCALE GENOMIC DNA]</scope>
    <source>
        <strain evidence="7">JB008</strain>
    </source>
</reference>
<protein>
    <submittedName>
        <fullName evidence="7">FGGY-family carbohydrate kinase</fullName>
    </submittedName>
</protein>
<evidence type="ECO:0000313" key="8">
    <source>
        <dbReference type="Proteomes" id="UP001221217"/>
    </source>
</evidence>
<dbReference type="InterPro" id="IPR043129">
    <property type="entry name" value="ATPase_NBD"/>
</dbReference>
<evidence type="ECO:0000256" key="4">
    <source>
        <dbReference type="RuleBase" id="RU003733"/>
    </source>
</evidence>
<dbReference type="InterPro" id="IPR000577">
    <property type="entry name" value="Carb_kinase_FGGY"/>
</dbReference>
<dbReference type="PIRSF" id="PIRSF000538">
    <property type="entry name" value="GlpK"/>
    <property type="match status" value="1"/>
</dbReference>
<dbReference type="PANTHER" id="PTHR43095">
    <property type="entry name" value="SUGAR KINASE"/>
    <property type="match status" value="1"/>
</dbReference>
<gene>
    <name evidence="7" type="ORF">PQJ61_04030</name>
</gene>
<dbReference type="InterPro" id="IPR050406">
    <property type="entry name" value="FGGY_Carb_Kinase"/>
</dbReference>
<keyword evidence="3 4" id="KW-0418">Kinase</keyword>
<evidence type="ECO:0000256" key="3">
    <source>
        <dbReference type="ARBA" id="ARBA00022777"/>
    </source>
</evidence>
<keyword evidence="2 4" id="KW-0808">Transferase</keyword>
<dbReference type="GO" id="GO:0016773">
    <property type="term" value="F:phosphotransferase activity, alcohol group as acceptor"/>
    <property type="evidence" value="ECO:0007669"/>
    <property type="project" value="InterPro"/>
</dbReference>
<dbReference type="Pfam" id="PF00370">
    <property type="entry name" value="FGGY_N"/>
    <property type="match status" value="1"/>
</dbReference>